<name>A0A2A2HDH9_9EURY</name>
<feature type="coiled-coil region" evidence="1">
    <location>
        <begin position="290"/>
        <end position="423"/>
    </location>
</feature>
<accession>A0A2A2HDH9</accession>
<proteinExistence type="predicted"/>
<evidence type="ECO:0000313" key="4">
    <source>
        <dbReference type="Proteomes" id="UP000217528"/>
    </source>
</evidence>
<feature type="region of interest" description="Disordered" evidence="2">
    <location>
        <begin position="516"/>
        <end position="548"/>
    </location>
</feature>
<organism evidence="3 4">
    <name type="scientific">Methanosphaera cuniculi</name>
    <dbReference type="NCBI Taxonomy" id="1077256"/>
    <lineage>
        <taxon>Archaea</taxon>
        <taxon>Methanobacteriati</taxon>
        <taxon>Methanobacteriota</taxon>
        <taxon>Methanomada group</taxon>
        <taxon>Methanobacteria</taxon>
        <taxon>Methanobacteriales</taxon>
        <taxon>Methanobacteriaceae</taxon>
        <taxon>Methanosphaera</taxon>
    </lineage>
</organism>
<dbReference type="RefSeq" id="WP_095608588.1">
    <property type="nucleotide sequence ID" value="NZ_LMVN01000013.1"/>
</dbReference>
<evidence type="ECO:0000256" key="2">
    <source>
        <dbReference type="SAM" id="MobiDB-lite"/>
    </source>
</evidence>
<dbReference type="OrthoDB" id="71470at2157"/>
<dbReference type="AlphaFoldDB" id="A0A2A2HDH9"/>
<gene>
    <name evidence="3" type="ORF">ASJ82_02815</name>
</gene>
<reference evidence="3 4" key="1">
    <citation type="journal article" date="2017" name="BMC Genomics">
        <title>Genomic analysis of methanogenic archaea reveals a shift towards energy conservation.</title>
        <authorList>
            <person name="Gilmore S.P."/>
            <person name="Henske J.K."/>
            <person name="Sexton J.A."/>
            <person name="Solomon K.V."/>
            <person name="Seppala S."/>
            <person name="Yoo J.I."/>
            <person name="Huyett L.M."/>
            <person name="Pressman A."/>
            <person name="Cogan J.Z."/>
            <person name="Kivenson V."/>
            <person name="Peng X."/>
            <person name="Tan Y."/>
            <person name="Valentine D.L."/>
            <person name="O'Malley M.A."/>
        </authorList>
    </citation>
    <scope>NUCLEOTIDE SEQUENCE [LARGE SCALE GENOMIC DNA]</scope>
    <source>
        <strain evidence="3 4">1R-7</strain>
    </source>
</reference>
<evidence type="ECO:0000256" key="1">
    <source>
        <dbReference type="SAM" id="Coils"/>
    </source>
</evidence>
<evidence type="ECO:0000313" key="3">
    <source>
        <dbReference type="EMBL" id="PAV07482.1"/>
    </source>
</evidence>
<keyword evidence="1" id="KW-0175">Coiled coil</keyword>
<comment type="caution">
    <text evidence="3">The sequence shown here is derived from an EMBL/GenBank/DDBJ whole genome shotgun (WGS) entry which is preliminary data.</text>
</comment>
<sequence length="548" mass="66058">MTDNEIQTIRCNIEAVEGFKFPLNETFNLEVEIEEVKYEFRIHLKDNSDKLLILPTGKITKNTTNNRNKPIFQRENWYFEESTIHINDPTLYINNEIKAGWMIGTKNNWYLETIAEIIKKIADNLFKYDIENQYGNILIYGSTISAFEAIMLSILIKNSTSITEMPYLEVFRTNQRALLNHIFTGMSIQQIHEKYGYRLNVTELIQKEQYIPKIFTFIDYTVNEQYNNDFIAFIKQVTQLPFIKTKNENRIIIELDSKKQGQKQLLKPWQLREIIANIHKIRDKNYYDSSTIQREKIKQQDEKLEQYETKLKKQIQEITKNNKEIEMYKTELNQHIEQIQQKNQEIQQYQKELQQQKQEITKNNKEIQQYKQKQENIIQTQDKTIQKQQQTIQNKTKQIQEKNNKTKQQKNEIKIQKQTIQNKQHIIEIQQKRNKNQQTTIQYYQQKHGLKQKILPYIYILLKSKQKTTSIKLYKKLKNNTYFNIGYYLNKNKDINNKKWTQKLTPLTHYITYGINEKRKPNPQQKTTPENKKTLLKKLNQQKTKKKY</sequence>
<protein>
    <submittedName>
        <fullName evidence="3">Uncharacterized protein</fullName>
    </submittedName>
</protein>
<dbReference type="Proteomes" id="UP000217528">
    <property type="component" value="Unassembled WGS sequence"/>
</dbReference>
<keyword evidence="4" id="KW-1185">Reference proteome</keyword>
<dbReference type="EMBL" id="LMVN01000013">
    <property type="protein sequence ID" value="PAV07482.1"/>
    <property type="molecule type" value="Genomic_DNA"/>
</dbReference>